<dbReference type="InterPro" id="IPR026444">
    <property type="entry name" value="Secre_tail"/>
</dbReference>
<accession>A0A098LDV6</accession>
<dbReference type="GO" id="GO:0007229">
    <property type="term" value="P:integrin-mediated signaling pathway"/>
    <property type="evidence" value="ECO:0007669"/>
    <property type="project" value="UniProtKB-KW"/>
</dbReference>
<dbReference type="NCBIfam" id="TIGR04183">
    <property type="entry name" value="Por_Secre_tail"/>
    <property type="match status" value="1"/>
</dbReference>
<dbReference type="Pfam" id="PF18962">
    <property type="entry name" value="Por_Secre_tail"/>
    <property type="match status" value="1"/>
</dbReference>
<dbReference type="EMBL" id="BBLT01000002">
    <property type="protein sequence ID" value="GAL84238.1"/>
    <property type="molecule type" value="Genomic_DNA"/>
</dbReference>
<dbReference type="AlphaFoldDB" id="A0A098LDV6"/>
<dbReference type="RefSeq" id="WP_045460454.1">
    <property type="nucleotide sequence ID" value="NZ_BBLT01000002.1"/>
</dbReference>
<protein>
    <submittedName>
        <fullName evidence="3">Na-Ca exchanger/integrin-beta4</fullName>
    </submittedName>
</protein>
<name>A0A098LDV6_9BACT</name>
<keyword evidence="3" id="KW-0401">Integrin</keyword>
<comment type="caution">
    <text evidence="3">The sequence shown here is derived from an EMBL/GenBank/DDBJ whole genome shotgun (WGS) entry which is preliminary data.</text>
</comment>
<evidence type="ECO:0000313" key="3">
    <source>
        <dbReference type="EMBL" id="GAL84238.1"/>
    </source>
</evidence>
<dbReference type="STRING" id="153721.MYP_1466"/>
<dbReference type="InterPro" id="IPR011635">
    <property type="entry name" value="CARDB"/>
</dbReference>
<evidence type="ECO:0000259" key="2">
    <source>
        <dbReference type="Pfam" id="PF18962"/>
    </source>
</evidence>
<dbReference type="OrthoDB" id="1056765at2"/>
<keyword evidence="4" id="KW-1185">Reference proteome</keyword>
<reference evidence="3 4" key="1">
    <citation type="submission" date="2014-09" db="EMBL/GenBank/DDBJ databases">
        <title>Sporocytophaga myxococcoides PG-01 genome sequencing.</title>
        <authorList>
            <person name="Liu L."/>
            <person name="Gao P.J."/>
            <person name="Chen G.J."/>
            <person name="Wang L.S."/>
        </authorList>
    </citation>
    <scope>NUCLEOTIDE SEQUENCE [LARGE SCALE GENOMIC DNA]</scope>
    <source>
        <strain evidence="3 4">PG-01</strain>
    </source>
</reference>
<dbReference type="InterPro" id="IPR013783">
    <property type="entry name" value="Ig-like_fold"/>
</dbReference>
<gene>
    <name evidence="3" type="ORF">MYP_1466</name>
</gene>
<organism evidence="3 4">
    <name type="scientific">Sporocytophaga myxococcoides</name>
    <dbReference type="NCBI Taxonomy" id="153721"/>
    <lineage>
        <taxon>Bacteria</taxon>
        <taxon>Pseudomonadati</taxon>
        <taxon>Bacteroidota</taxon>
        <taxon>Cytophagia</taxon>
        <taxon>Cytophagales</taxon>
        <taxon>Cytophagaceae</taxon>
        <taxon>Sporocytophaga</taxon>
    </lineage>
</organism>
<evidence type="ECO:0000259" key="1">
    <source>
        <dbReference type="Pfam" id="PF07705"/>
    </source>
</evidence>
<dbReference type="Proteomes" id="UP000030185">
    <property type="component" value="Unassembled WGS sequence"/>
</dbReference>
<evidence type="ECO:0000313" key="4">
    <source>
        <dbReference type="Proteomes" id="UP000030185"/>
    </source>
</evidence>
<dbReference type="Gene3D" id="2.60.40.10">
    <property type="entry name" value="Immunoglobulins"/>
    <property type="match status" value="2"/>
</dbReference>
<proteinExistence type="predicted"/>
<feature type="domain" description="Secretion system C-terminal sorting" evidence="2">
    <location>
        <begin position="652"/>
        <end position="700"/>
    </location>
</feature>
<dbReference type="Pfam" id="PF07705">
    <property type="entry name" value="CARDB"/>
    <property type="match status" value="1"/>
</dbReference>
<feature type="domain" description="CARDB" evidence="1">
    <location>
        <begin position="147"/>
        <end position="244"/>
    </location>
</feature>
<sequence length="702" mass="80057">MYKIYLLILFLPFFTYAQDIDIRSINEEIKVVNGHVSNFGFHCNADISGSSQSINIRYYLSADTILNASDDVLISNSSMSLFKGLVSYGQSLSITNYPKNNYLILVANYNKTFSETNYANNSKFARLIYEEPFNNLIANEIRTNDLYNQVQGNSVRLIFNIKNGGNISISPSYRILVSSDTIADDGDHTIYSEQNLSSLNPTGTTSNFIKDFSDTKNLTGIVYFILQTDPSGLINESNENDNTKYISFNFQKENYEVKVDSLKIIEKYLSADASFSFNYYFGNSGTTYAQSGYSGFKTSFYISTDATLSLDDSLIITATNNVTGPNQSRANFLQARIPKSFSDKSQVYLLYILNSNQQLRMDDPLNNFMAVPIILQEKKAEISVISSYPYFNTPAYFLKPGQSLVINQIITNTGTLSVPLEIKYYLSADSIFDLSDELIKEQFIGEIPARNSIYNYNYTLIETLNKPQGKYYIILIEDPNNLVNDLNESNNFTISPLFYYPEFKPEFTFEFSEVFKREASPGDEIGYKYYVYSIYELSKNLDPALVYTQIYISKDNKLDKKDMLILNDPYQFGDQNRTFTVPLDWDTDSLYLIFDLNGTRLFEENLYTNNRRVNGIKINNITTSTKNPDATQDFSSYVENKTLLLKEYPTGNLSIYTISGQQVFNHNISGHSEISLNHLNEGIYILILNSENSSIRHKIVLK</sequence>